<dbReference type="Proteomes" id="UP001362999">
    <property type="component" value="Unassembled WGS sequence"/>
</dbReference>
<reference evidence="3 4" key="1">
    <citation type="journal article" date="2024" name="J Genomics">
        <title>Draft genome sequencing and assembly of Favolaschia claudopus CIRM-BRFM 2984 isolated from oak limbs.</title>
        <authorList>
            <person name="Navarro D."/>
            <person name="Drula E."/>
            <person name="Chaduli D."/>
            <person name="Cazenave R."/>
            <person name="Ahrendt S."/>
            <person name="Wang J."/>
            <person name="Lipzen A."/>
            <person name="Daum C."/>
            <person name="Barry K."/>
            <person name="Grigoriev I.V."/>
            <person name="Favel A."/>
            <person name="Rosso M.N."/>
            <person name="Martin F."/>
        </authorList>
    </citation>
    <scope>NUCLEOTIDE SEQUENCE [LARGE SCALE GENOMIC DNA]</scope>
    <source>
        <strain evidence="3 4">CIRM-BRFM 2984</strain>
    </source>
</reference>
<evidence type="ECO:0000256" key="1">
    <source>
        <dbReference type="SAM" id="Phobius"/>
    </source>
</evidence>
<evidence type="ECO:0000259" key="2">
    <source>
        <dbReference type="Pfam" id="PF08975"/>
    </source>
</evidence>
<dbReference type="SUPFAM" id="SSF55144">
    <property type="entry name" value="LigT-like"/>
    <property type="match status" value="1"/>
</dbReference>
<accession>A0AAW0DB73</accession>
<feature type="transmembrane region" description="Helical" evidence="1">
    <location>
        <begin position="12"/>
        <end position="33"/>
    </location>
</feature>
<dbReference type="InterPro" id="IPR009097">
    <property type="entry name" value="Cyclic_Pdiesterase"/>
</dbReference>
<dbReference type="AlphaFoldDB" id="A0AAW0DB73"/>
<organism evidence="3 4">
    <name type="scientific">Favolaschia claudopus</name>
    <dbReference type="NCBI Taxonomy" id="2862362"/>
    <lineage>
        <taxon>Eukaryota</taxon>
        <taxon>Fungi</taxon>
        <taxon>Dikarya</taxon>
        <taxon>Basidiomycota</taxon>
        <taxon>Agaricomycotina</taxon>
        <taxon>Agaricomycetes</taxon>
        <taxon>Agaricomycetidae</taxon>
        <taxon>Agaricales</taxon>
        <taxon>Marasmiineae</taxon>
        <taxon>Mycenaceae</taxon>
        <taxon>Favolaschia</taxon>
    </lineage>
</organism>
<comment type="caution">
    <text evidence="3">The sequence shown here is derived from an EMBL/GenBank/DDBJ whole genome shotgun (WGS) entry which is preliminary data.</text>
</comment>
<dbReference type="EMBL" id="JAWWNJ010000009">
    <property type="protein sequence ID" value="KAK7048170.1"/>
    <property type="molecule type" value="Genomic_DNA"/>
</dbReference>
<evidence type="ECO:0000313" key="3">
    <source>
        <dbReference type="EMBL" id="KAK7048170.1"/>
    </source>
</evidence>
<name>A0AAW0DB73_9AGAR</name>
<keyword evidence="4" id="KW-1185">Reference proteome</keyword>
<sequence length="269" mass="30983">MSAAKAPGSHFTLRNICLILVVSLGVYCFHYAMTPRLELPNFQEPNPPGVPDKFDAEGNVQHFPGNTVIAHLSHSSELHRSLRRLHDKLKGSHLHHLYALLPPSSWHMTLFEGVLDKVRVPGRWPDDLPLNASLAQCHSLYERKLSSFDLRCAPPYKLSILGFQKQVAGITLDLQPSTPQENSRLRDLRDRLSELLHIRAREHDTYGFHLSLAYKLRYLSEEQDTELTELLMDHFKKEMPNQFELGAPEFCKFEDMFAFEPLLYLKDQQ</sequence>
<gene>
    <name evidence="3" type="ORF">R3P38DRAFT_1853336</name>
</gene>
<evidence type="ECO:0000313" key="4">
    <source>
        <dbReference type="Proteomes" id="UP001362999"/>
    </source>
</evidence>
<keyword evidence="1" id="KW-0812">Transmembrane</keyword>
<dbReference type="Gene3D" id="3.90.1140.10">
    <property type="entry name" value="Cyclic phosphodiesterase"/>
    <property type="match status" value="1"/>
</dbReference>
<keyword evidence="1" id="KW-1133">Transmembrane helix</keyword>
<proteinExistence type="predicted"/>
<dbReference type="Pfam" id="PF08975">
    <property type="entry name" value="2H-phosphodiest"/>
    <property type="match status" value="1"/>
</dbReference>
<protein>
    <submittedName>
        <fullName evidence="3">DUF1868-domain-containing protein</fullName>
    </submittedName>
</protein>
<keyword evidence="1" id="KW-0472">Membrane</keyword>
<feature type="domain" description="DUF1868" evidence="2">
    <location>
        <begin position="53"/>
        <end position="166"/>
    </location>
</feature>
<dbReference type="InterPro" id="IPR015069">
    <property type="entry name" value="2H-PEstase_DUF1868"/>
</dbReference>